<proteinExistence type="predicted"/>
<sequence>MYIKSVVIDGFKSYGRRTEVNGFDPEFNAITGLNGTGKSNILDSICFVLGISNLSQVRAQSLQDLVYNSGQAGVTKATVTINFDNSNKSQCPIGYENCHEIAVARQIVVGGKGKYLINGKNAQYEKIQDLFCSVQLNINNPDFLIMQGRITKVLNMKPPEILSMIEEAAGISMYENKKEKSMTIIQKIDNRLEELNQLIPEELKLKLEKLQQQQQQYLKYQNICREIEYFTRIHISYKYVKCLESVENSEGLIEKLDVEIEKYKKIIIFDFLFDSIKNQTVRYLKELEKELDELNQRDAKIKAANHSLQEEIASDQRKLKALQNNIKIDEAALAKKEEEMNKSGDVYEKLKEEEANDLKAFNDAQKKLEAINLGLALNDEGEATTLQDQLSSKSRNSEGHRDREIKSAEAEMKRTEEKYKKSSAN</sequence>
<protein>
    <submittedName>
        <fullName evidence="5">CLUMA_CG009645, isoform A</fullName>
    </submittedName>
</protein>
<dbReference type="CDD" id="cd03273">
    <property type="entry name" value="ABC_SMC2_euk"/>
    <property type="match status" value="1"/>
</dbReference>
<dbReference type="InterPro" id="IPR027120">
    <property type="entry name" value="Smc2_ABC"/>
</dbReference>
<dbReference type="Proteomes" id="UP000183832">
    <property type="component" value="Unassembled WGS sequence"/>
</dbReference>
<evidence type="ECO:0000313" key="6">
    <source>
        <dbReference type="Proteomes" id="UP000183832"/>
    </source>
</evidence>
<dbReference type="Pfam" id="PF02463">
    <property type="entry name" value="SMC_N"/>
    <property type="match status" value="1"/>
</dbReference>
<dbReference type="PANTHER" id="PTHR43977">
    <property type="entry name" value="STRUCTURAL MAINTENANCE OF CHROMOSOMES PROTEIN 3"/>
    <property type="match status" value="1"/>
</dbReference>
<dbReference type="STRING" id="568069.A0A1J1I915"/>
<evidence type="ECO:0000256" key="2">
    <source>
        <dbReference type="SAM" id="Coils"/>
    </source>
</evidence>
<evidence type="ECO:0000313" key="5">
    <source>
        <dbReference type="EMBL" id="CRK96218.1"/>
    </source>
</evidence>
<feature type="region of interest" description="Disordered" evidence="3">
    <location>
        <begin position="384"/>
        <end position="425"/>
    </location>
</feature>
<dbReference type="GO" id="GO:0016887">
    <property type="term" value="F:ATP hydrolysis activity"/>
    <property type="evidence" value="ECO:0007669"/>
    <property type="project" value="InterPro"/>
</dbReference>
<feature type="domain" description="RecF/RecN/SMC N-terminal" evidence="4">
    <location>
        <begin position="2"/>
        <end position="379"/>
    </location>
</feature>
<dbReference type="InterPro" id="IPR027417">
    <property type="entry name" value="P-loop_NTPase"/>
</dbReference>
<dbReference type="SUPFAM" id="SSF52540">
    <property type="entry name" value="P-loop containing nucleoside triphosphate hydrolases"/>
    <property type="match status" value="1"/>
</dbReference>
<dbReference type="GO" id="GO:0005524">
    <property type="term" value="F:ATP binding"/>
    <property type="evidence" value="ECO:0007669"/>
    <property type="project" value="InterPro"/>
</dbReference>
<evidence type="ECO:0000259" key="4">
    <source>
        <dbReference type="Pfam" id="PF02463"/>
    </source>
</evidence>
<gene>
    <name evidence="5" type="ORF">CLUMA_CG009645</name>
</gene>
<keyword evidence="1" id="KW-0131">Cell cycle</keyword>
<accession>A0A1J1I915</accession>
<reference evidence="5 6" key="1">
    <citation type="submission" date="2015-04" db="EMBL/GenBank/DDBJ databases">
        <authorList>
            <person name="Syromyatnikov M.Y."/>
            <person name="Popov V.N."/>
        </authorList>
    </citation>
    <scope>NUCLEOTIDE SEQUENCE [LARGE SCALE GENOMIC DNA]</scope>
</reference>
<dbReference type="Gene3D" id="3.40.50.300">
    <property type="entry name" value="P-loop containing nucleotide triphosphate hydrolases"/>
    <property type="match status" value="1"/>
</dbReference>
<dbReference type="OrthoDB" id="10255539at2759"/>
<feature type="coiled-coil region" evidence="2">
    <location>
        <begin position="246"/>
        <end position="353"/>
    </location>
</feature>
<organism evidence="5 6">
    <name type="scientific">Clunio marinus</name>
    <dbReference type="NCBI Taxonomy" id="568069"/>
    <lineage>
        <taxon>Eukaryota</taxon>
        <taxon>Metazoa</taxon>
        <taxon>Ecdysozoa</taxon>
        <taxon>Arthropoda</taxon>
        <taxon>Hexapoda</taxon>
        <taxon>Insecta</taxon>
        <taxon>Pterygota</taxon>
        <taxon>Neoptera</taxon>
        <taxon>Endopterygota</taxon>
        <taxon>Diptera</taxon>
        <taxon>Nematocera</taxon>
        <taxon>Chironomoidea</taxon>
        <taxon>Chironomidae</taxon>
        <taxon>Clunio</taxon>
    </lineage>
</organism>
<name>A0A1J1I915_9DIPT</name>
<feature type="compositionally biased region" description="Polar residues" evidence="3">
    <location>
        <begin position="384"/>
        <end position="394"/>
    </location>
</feature>
<keyword evidence="6" id="KW-1185">Reference proteome</keyword>
<evidence type="ECO:0000256" key="1">
    <source>
        <dbReference type="ARBA" id="ARBA00023306"/>
    </source>
</evidence>
<dbReference type="AlphaFoldDB" id="A0A1J1I915"/>
<feature type="compositionally biased region" description="Basic and acidic residues" evidence="3">
    <location>
        <begin position="395"/>
        <end position="425"/>
    </location>
</feature>
<keyword evidence="2" id="KW-0175">Coiled coil</keyword>
<dbReference type="InterPro" id="IPR003395">
    <property type="entry name" value="RecF/RecN/SMC_N"/>
</dbReference>
<dbReference type="EMBL" id="CVRI01000043">
    <property type="protein sequence ID" value="CRK96218.1"/>
    <property type="molecule type" value="Genomic_DNA"/>
</dbReference>
<evidence type="ECO:0000256" key="3">
    <source>
        <dbReference type="SAM" id="MobiDB-lite"/>
    </source>
</evidence>